<gene>
    <name evidence="1" type="ORF">ENX73_00605</name>
</gene>
<name>A0A7V3VS15_9BACT</name>
<proteinExistence type="predicted"/>
<reference evidence="1" key="1">
    <citation type="journal article" date="2020" name="mSystems">
        <title>Genome- and Community-Level Interaction Insights into Carbon Utilization and Element Cycling Functions of Hydrothermarchaeota in Hydrothermal Sediment.</title>
        <authorList>
            <person name="Zhou Z."/>
            <person name="Liu Y."/>
            <person name="Xu W."/>
            <person name="Pan J."/>
            <person name="Luo Z.H."/>
            <person name="Li M."/>
        </authorList>
    </citation>
    <scope>NUCLEOTIDE SEQUENCE [LARGE SCALE GENOMIC DNA]</scope>
    <source>
        <strain evidence="1">SpSt-966</strain>
    </source>
</reference>
<dbReference type="EMBL" id="DTPE01000024">
    <property type="protein sequence ID" value="HGE74612.1"/>
    <property type="molecule type" value="Genomic_DNA"/>
</dbReference>
<comment type="caution">
    <text evidence="1">The sequence shown here is derived from an EMBL/GenBank/DDBJ whole genome shotgun (WGS) entry which is preliminary data.</text>
</comment>
<evidence type="ECO:0000313" key="1">
    <source>
        <dbReference type="EMBL" id="HGE74612.1"/>
    </source>
</evidence>
<dbReference type="Pfam" id="PF11148">
    <property type="entry name" value="DUF2922"/>
    <property type="match status" value="1"/>
</dbReference>
<organism evidence="1">
    <name type="scientific">Mesoaciditoga lauensis</name>
    <dbReference type="NCBI Taxonomy" id="1495039"/>
    <lineage>
        <taxon>Bacteria</taxon>
        <taxon>Thermotogati</taxon>
        <taxon>Thermotogota</taxon>
        <taxon>Thermotogae</taxon>
        <taxon>Mesoaciditogales</taxon>
        <taxon>Mesoaciditogaceae</taxon>
        <taxon>Mesoaciditoga</taxon>
    </lineage>
</organism>
<dbReference type="AlphaFoldDB" id="A0A7V3VS15"/>
<dbReference type="InterPro" id="IPR021321">
    <property type="entry name" value="DUF2922"/>
</dbReference>
<sequence>MKYLNLRWINSQDSSQRALRISDPKDGLTQDEVTAFMQKVVSTNLLQTSKNSMVDTVDSATIVDTTSTELFNLIQ</sequence>
<accession>A0A7V3VS15</accession>
<protein>
    <submittedName>
        <fullName evidence="1">DUF2922 domain-containing protein</fullName>
    </submittedName>
</protein>